<gene>
    <name evidence="2" type="ORF">BOCO_0052</name>
</gene>
<reference evidence="2 3" key="1">
    <citation type="journal article" date="2017" name="BMC Genomics">
        <title>Comparative genomic and phylogenomic analyses of the Bifidobacteriaceae family.</title>
        <authorList>
            <person name="Lugli G.A."/>
            <person name="Milani C."/>
            <person name="Turroni F."/>
            <person name="Duranti S."/>
            <person name="Mancabelli L."/>
            <person name="Mangifesta M."/>
            <person name="Ferrario C."/>
            <person name="Modesto M."/>
            <person name="Mattarelli P."/>
            <person name="Jiri K."/>
            <person name="van Sinderen D."/>
            <person name="Ventura M."/>
        </authorList>
    </citation>
    <scope>NUCLEOTIDE SEQUENCE [LARGE SCALE GENOMIC DNA]</scope>
    <source>
        <strain evidence="2 3">DSM 22924</strain>
    </source>
</reference>
<dbReference type="AlphaFoldDB" id="A0A261EW29"/>
<keyword evidence="3" id="KW-1185">Reference proteome</keyword>
<keyword evidence="1" id="KW-1133">Transmembrane helix</keyword>
<comment type="caution">
    <text evidence="2">The sequence shown here is derived from an EMBL/GenBank/DDBJ whole genome shotgun (WGS) entry which is preliminary data.</text>
</comment>
<dbReference type="EMBL" id="MWWS01000002">
    <property type="protein sequence ID" value="OZG50866.1"/>
    <property type="molecule type" value="Genomic_DNA"/>
</dbReference>
<protein>
    <submittedName>
        <fullName evidence="2">Uncharacterized protein</fullName>
    </submittedName>
</protein>
<name>A0A261EW29_9BIFI</name>
<evidence type="ECO:0000313" key="2">
    <source>
        <dbReference type="EMBL" id="OZG50866.1"/>
    </source>
</evidence>
<keyword evidence="1" id="KW-0812">Transmembrane</keyword>
<keyword evidence="1" id="KW-0472">Membrane</keyword>
<feature type="transmembrane region" description="Helical" evidence="1">
    <location>
        <begin position="338"/>
        <end position="358"/>
    </location>
</feature>
<proteinExistence type="predicted"/>
<dbReference type="Proteomes" id="UP000216004">
    <property type="component" value="Unassembled WGS sequence"/>
</dbReference>
<feature type="transmembrane region" description="Helical" evidence="1">
    <location>
        <begin position="98"/>
        <end position="118"/>
    </location>
</feature>
<organism evidence="2 3">
    <name type="scientific">Bombiscardovia coagulans</name>
    <dbReference type="NCBI Taxonomy" id="686666"/>
    <lineage>
        <taxon>Bacteria</taxon>
        <taxon>Bacillati</taxon>
        <taxon>Actinomycetota</taxon>
        <taxon>Actinomycetes</taxon>
        <taxon>Bifidobacteriales</taxon>
        <taxon>Bifidobacteriaceae</taxon>
        <taxon>Bombiscardovia</taxon>
    </lineage>
</organism>
<feature type="transmembrane region" description="Helical" evidence="1">
    <location>
        <begin position="263"/>
        <end position="286"/>
    </location>
</feature>
<accession>A0A261EW29</accession>
<feature type="transmembrane region" description="Helical" evidence="1">
    <location>
        <begin position="44"/>
        <end position="67"/>
    </location>
</feature>
<evidence type="ECO:0000256" key="1">
    <source>
        <dbReference type="SAM" id="Phobius"/>
    </source>
</evidence>
<sequence length="528" mass="59832">MLSMDDTAKAPQKQATKATKATIQPLFHRSSSLSEEYNHTFVQLTVYLTVLLLAACALRYALTMLWLQTTLEPLDLQERLRTSSLGFVVGDKSFADSAAFLLAAWTFILTIVLVTIFHENKSARERYISTKLDSLLVYSACVEALSMGYLSPDIVLTNDPLFGILLIICGILFLSFVMSYGRNHPYFYQKVEDLENTRNGLLREYSELEARQNKNNWLTAAVQSHPHISIFSCIITCTGVCLLIVYGLIVLLSALYVDVAVGPTMAFMVICTLIGNVLACLVRLNVDTVWHFNTDKTGDTTAPHRFHDYFIIGFWLFAFYTVSFSLACLSFSDEGARIVIALLAFTGLCEVALWHLRLSRFFLSSQKRKLKRDDVLLYQRLIESDNYTLSTEVAGSHYESERLLEEHREHLYHALIRYESVNDWSEICYPDSKVAHYIPLLSLAGPQLRKVITADKWPQRSPSPDISSMTKQYSQEIQWLLNQSSTNDDTVLLSKEDCELYLSAIFGDPGYRLACNTAAPDTDKHDEQ</sequence>
<feature type="transmembrane region" description="Helical" evidence="1">
    <location>
        <begin position="130"/>
        <end position="149"/>
    </location>
</feature>
<feature type="transmembrane region" description="Helical" evidence="1">
    <location>
        <begin position="161"/>
        <end position="180"/>
    </location>
</feature>
<feature type="transmembrane region" description="Helical" evidence="1">
    <location>
        <begin position="306"/>
        <end position="332"/>
    </location>
</feature>
<evidence type="ECO:0000313" key="3">
    <source>
        <dbReference type="Proteomes" id="UP000216004"/>
    </source>
</evidence>
<feature type="transmembrane region" description="Helical" evidence="1">
    <location>
        <begin position="230"/>
        <end position="257"/>
    </location>
</feature>